<feature type="region of interest" description="Disordered" evidence="1">
    <location>
        <begin position="259"/>
        <end position="306"/>
    </location>
</feature>
<dbReference type="EMBL" id="LFZO01000070">
    <property type="protein sequence ID" value="KXT14957.1"/>
    <property type="molecule type" value="Genomic_DNA"/>
</dbReference>
<keyword evidence="2" id="KW-0812">Transmembrane</keyword>
<protein>
    <recommendedName>
        <fullName evidence="6">Extracellular membrane protein CFEM domain-containing protein</fullName>
    </recommendedName>
</protein>
<keyword evidence="5" id="KW-1185">Reference proteome</keyword>
<feature type="chain" id="PRO_5007297493" description="Extracellular membrane protein CFEM domain-containing protein" evidence="3">
    <location>
        <begin position="19"/>
        <end position="306"/>
    </location>
</feature>
<evidence type="ECO:0000256" key="1">
    <source>
        <dbReference type="SAM" id="MobiDB-lite"/>
    </source>
</evidence>
<accession>A0A139IJL6</accession>
<proteinExistence type="predicted"/>
<keyword evidence="2" id="KW-1133">Transmembrane helix</keyword>
<organism evidence="4 5">
    <name type="scientific">Pseudocercospora musae</name>
    <dbReference type="NCBI Taxonomy" id="113226"/>
    <lineage>
        <taxon>Eukaryota</taxon>
        <taxon>Fungi</taxon>
        <taxon>Dikarya</taxon>
        <taxon>Ascomycota</taxon>
        <taxon>Pezizomycotina</taxon>
        <taxon>Dothideomycetes</taxon>
        <taxon>Dothideomycetidae</taxon>
        <taxon>Mycosphaerellales</taxon>
        <taxon>Mycosphaerellaceae</taxon>
        <taxon>Pseudocercospora</taxon>
    </lineage>
</organism>
<evidence type="ECO:0008006" key="6">
    <source>
        <dbReference type="Google" id="ProtNLM"/>
    </source>
</evidence>
<gene>
    <name evidence="4" type="ORF">AC579_4392</name>
</gene>
<evidence type="ECO:0000256" key="3">
    <source>
        <dbReference type="SAM" id="SignalP"/>
    </source>
</evidence>
<keyword evidence="2" id="KW-0472">Membrane</keyword>
<dbReference type="Proteomes" id="UP000073492">
    <property type="component" value="Unassembled WGS sequence"/>
</dbReference>
<evidence type="ECO:0000313" key="4">
    <source>
        <dbReference type="EMBL" id="KXT14957.1"/>
    </source>
</evidence>
<sequence length="306" mass="31822">MISHLLLGLLATIATVVAQTQGVLSNGNSNLPSCAQSCPLLIQAAQACSATNTATQANWICFCQSAYLTTLRSSATGICDSTCTNPTDNTQISTWYNSNCGSDNGASEHAAGDAAATGVPTTTRAGGAASTATGGGSAATAASGATASSAPVDNSFKEQCVGDWWTCHYKWIIMLIVLAILLPLLGWGAHYLKRRHDRKVDRMSGGFNAGITERAAPMSKEGFNESDMVAAAATSSGRPGSPARTRDQFMPYGYGYAHSDARTGVARGGTPDVEKDRGLAAESPRNPKRVLVREKSATDSSDGTRF</sequence>
<dbReference type="OrthoDB" id="5426355at2759"/>
<comment type="caution">
    <text evidence="4">The sequence shown here is derived from an EMBL/GenBank/DDBJ whole genome shotgun (WGS) entry which is preliminary data.</text>
</comment>
<name>A0A139IJL6_9PEZI</name>
<reference evidence="4 5" key="1">
    <citation type="submission" date="2015-07" db="EMBL/GenBank/DDBJ databases">
        <title>Comparative genomics of the Sigatoka disease complex on banana suggests a link between parallel evolutionary changes in Pseudocercospora fijiensis and Pseudocercospora eumusae and increased virulence on the banana host.</title>
        <authorList>
            <person name="Chang T.-C."/>
            <person name="Salvucci A."/>
            <person name="Crous P.W."/>
            <person name="Stergiopoulos I."/>
        </authorList>
    </citation>
    <scope>NUCLEOTIDE SEQUENCE [LARGE SCALE GENOMIC DNA]</scope>
    <source>
        <strain evidence="4 5">CBS 116634</strain>
    </source>
</reference>
<feature type="compositionally biased region" description="Basic and acidic residues" evidence="1">
    <location>
        <begin position="291"/>
        <end position="306"/>
    </location>
</feature>
<feature type="transmembrane region" description="Helical" evidence="2">
    <location>
        <begin position="171"/>
        <end position="192"/>
    </location>
</feature>
<evidence type="ECO:0000313" key="5">
    <source>
        <dbReference type="Proteomes" id="UP000073492"/>
    </source>
</evidence>
<feature type="region of interest" description="Disordered" evidence="1">
    <location>
        <begin position="111"/>
        <end position="133"/>
    </location>
</feature>
<feature type="signal peptide" evidence="3">
    <location>
        <begin position="1"/>
        <end position="18"/>
    </location>
</feature>
<keyword evidence="3" id="KW-0732">Signal</keyword>
<dbReference type="AlphaFoldDB" id="A0A139IJL6"/>
<evidence type="ECO:0000256" key="2">
    <source>
        <dbReference type="SAM" id="Phobius"/>
    </source>
</evidence>